<dbReference type="Pfam" id="PF13673">
    <property type="entry name" value="Acetyltransf_10"/>
    <property type="match status" value="1"/>
</dbReference>
<evidence type="ECO:0000313" key="5">
    <source>
        <dbReference type="Proteomes" id="UP001327027"/>
    </source>
</evidence>
<sequence length="114" mass="13410">MQRLFKQTNWAKNRTIEGIEFLLENTKNYVLVRDDTLLIGYGRALSDGIYRAMLDDIVVDHHYRKKGIGHQIVQELLKQVSDIEQVFLNTKPELKHFYNTHGFHKCKAFTMSLD</sequence>
<dbReference type="InterPro" id="IPR016181">
    <property type="entry name" value="Acyl_CoA_acyltransferase"/>
</dbReference>
<dbReference type="Proteomes" id="UP001327027">
    <property type="component" value="Unassembled WGS sequence"/>
</dbReference>
<feature type="domain" description="N-acetyltransferase" evidence="3">
    <location>
        <begin position="1"/>
        <end position="114"/>
    </location>
</feature>
<keyword evidence="2" id="KW-0012">Acyltransferase</keyword>
<proteinExistence type="predicted"/>
<protein>
    <submittedName>
        <fullName evidence="4">GNAT family N-acetyltransferase</fullName>
    </submittedName>
</protein>
<name>A0ABU6A1X7_9FLAO</name>
<dbReference type="PANTHER" id="PTHR43626:SF4">
    <property type="entry name" value="GCN5-RELATED N-ACETYLTRANSFERASE 2, CHLOROPLASTIC"/>
    <property type="match status" value="1"/>
</dbReference>
<keyword evidence="5" id="KW-1185">Reference proteome</keyword>
<comment type="caution">
    <text evidence="4">The sequence shown here is derived from an EMBL/GenBank/DDBJ whole genome shotgun (WGS) entry which is preliminary data.</text>
</comment>
<dbReference type="InterPro" id="IPR000182">
    <property type="entry name" value="GNAT_dom"/>
</dbReference>
<evidence type="ECO:0000313" key="4">
    <source>
        <dbReference type="EMBL" id="MEB3348131.1"/>
    </source>
</evidence>
<dbReference type="PANTHER" id="PTHR43626">
    <property type="entry name" value="ACYL-COA N-ACYLTRANSFERASE"/>
    <property type="match status" value="1"/>
</dbReference>
<accession>A0ABU6A1X7</accession>
<evidence type="ECO:0000256" key="1">
    <source>
        <dbReference type="ARBA" id="ARBA00022679"/>
    </source>
</evidence>
<dbReference type="RefSeq" id="WP_324182154.1">
    <property type="nucleotide sequence ID" value="NZ_BAABAW010000023.1"/>
</dbReference>
<evidence type="ECO:0000259" key="3">
    <source>
        <dbReference type="PROSITE" id="PS51186"/>
    </source>
</evidence>
<dbReference type="SUPFAM" id="SSF55729">
    <property type="entry name" value="Acyl-CoA N-acyltransferases (Nat)"/>
    <property type="match status" value="1"/>
</dbReference>
<organism evidence="4 5">
    <name type="scientific">Aquimarina gracilis</name>
    <dbReference type="NCBI Taxonomy" id="874422"/>
    <lineage>
        <taxon>Bacteria</taxon>
        <taxon>Pseudomonadati</taxon>
        <taxon>Bacteroidota</taxon>
        <taxon>Flavobacteriia</taxon>
        <taxon>Flavobacteriales</taxon>
        <taxon>Flavobacteriaceae</taxon>
        <taxon>Aquimarina</taxon>
    </lineage>
</organism>
<reference evidence="4 5" key="1">
    <citation type="journal article" date="2013" name="Int. J. Syst. Evol. Microbiol.">
        <title>Aquimarina gracilis sp. nov., isolated from the gut microflora of a mussel, Mytilus coruscus, and emended description of Aquimarina spongiae.</title>
        <authorList>
            <person name="Park S.C."/>
            <person name="Choe H.N."/>
            <person name="Baik K.S."/>
            <person name="Seong C.N."/>
        </authorList>
    </citation>
    <scope>NUCLEOTIDE SEQUENCE [LARGE SCALE GENOMIC DNA]</scope>
    <source>
        <strain evidence="4 5">PSC32</strain>
    </source>
</reference>
<keyword evidence="1" id="KW-0808">Transferase</keyword>
<dbReference type="Gene3D" id="3.40.630.30">
    <property type="match status" value="1"/>
</dbReference>
<dbReference type="PROSITE" id="PS51186">
    <property type="entry name" value="GNAT"/>
    <property type="match status" value="1"/>
</dbReference>
<gene>
    <name evidence="4" type="ORF">U6A24_21825</name>
</gene>
<dbReference type="EMBL" id="JAYKLX010000011">
    <property type="protein sequence ID" value="MEB3348131.1"/>
    <property type="molecule type" value="Genomic_DNA"/>
</dbReference>
<dbReference type="InterPro" id="IPR045039">
    <property type="entry name" value="NSI-like"/>
</dbReference>
<dbReference type="CDD" id="cd04301">
    <property type="entry name" value="NAT_SF"/>
    <property type="match status" value="1"/>
</dbReference>
<evidence type="ECO:0000256" key="2">
    <source>
        <dbReference type="ARBA" id="ARBA00023315"/>
    </source>
</evidence>